<reference evidence="3" key="1">
    <citation type="submission" date="2020-06" db="EMBL/GenBank/DDBJ databases">
        <title>Characterization of fructooligosaccharide metabolism and fructooligosaccharide-degrading enzymes in human commensal butyrate producers.</title>
        <authorList>
            <person name="Tanno H."/>
            <person name="Fujii T."/>
            <person name="Hirano K."/>
            <person name="Maeno S."/>
            <person name="Tonozuka T."/>
            <person name="Sakamoto M."/>
            <person name="Ohkuma M."/>
            <person name="Tochio T."/>
            <person name="Endo A."/>
        </authorList>
    </citation>
    <scope>NUCLEOTIDE SEQUENCE</scope>
    <source>
        <strain evidence="3">JCM 17466</strain>
    </source>
</reference>
<dbReference type="RefSeq" id="WP_243282525.1">
    <property type="nucleotide sequence ID" value="NZ_BLYI01000013.1"/>
</dbReference>
<evidence type="ECO:0000259" key="2">
    <source>
        <dbReference type="Pfam" id="PF04892"/>
    </source>
</evidence>
<dbReference type="InterPro" id="IPR053150">
    <property type="entry name" value="Teicoplanin_resist-assoc"/>
</dbReference>
<dbReference type="EMBL" id="BLYI01000013">
    <property type="protein sequence ID" value="GFO84312.1"/>
    <property type="molecule type" value="Genomic_DNA"/>
</dbReference>
<organism evidence="3 4">
    <name type="scientific">Anaerostipes butyraticus</name>
    <dbReference type="NCBI Taxonomy" id="645466"/>
    <lineage>
        <taxon>Bacteria</taxon>
        <taxon>Bacillati</taxon>
        <taxon>Bacillota</taxon>
        <taxon>Clostridia</taxon>
        <taxon>Lachnospirales</taxon>
        <taxon>Lachnospiraceae</taxon>
        <taxon>Anaerostipes</taxon>
    </lineage>
</organism>
<name>A0A916Q4P6_9FIRM</name>
<keyword evidence="1" id="KW-0472">Membrane</keyword>
<dbReference type="Proteomes" id="UP000613208">
    <property type="component" value="Unassembled WGS sequence"/>
</dbReference>
<feature type="transmembrane region" description="Helical" evidence="1">
    <location>
        <begin position="96"/>
        <end position="121"/>
    </location>
</feature>
<dbReference type="Pfam" id="PF04892">
    <property type="entry name" value="VanZ"/>
    <property type="match status" value="1"/>
</dbReference>
<evidence type="ECO:0000313" key="3">
    <source>
        <dbReference type="EMBL" id="GFO84312.1"/>
    </source>
</evidence>
<feature type="domain" description="VanZ-like" evidence="2">
    <location>
        <begin position="17"/>
        <end position="143"/>
    </location>
</feature>
<protein>
    <recommendedName>
        <fullName evidence="2">VanZ-like domain-containing protein</fullName>
    </recommendedName>
</protein>
<keyword evidence="1" id="KW-0812">Transmembrane</keyword>
<feature type="transmembrane region" description="Helical" evidence="1">
    <location>
        <begin position="127"/>
        <end position="145"/>
    </location>
</feature>
<sequence length="168" mass="19555">MTVKKKKAVRLGARVFFYLYIIIMFYFVLLSERYGRETGYQTSHVNLVLFKEIQRFWNYRHLLSPEAVITNLFGNIFAFSPFGFMIPIISKKAKGVIAAVFSTFMFSLLIESCQLVMKVGVFDVDDLLLNTVGGLIGYLAYWVSLKGYHFSQKRKQKNYNSKKEEGRR</sequence>
<dbReference type="AlphaFoldDB" id="A0A916Q4P6"/>
<evidence type="ECO:0000313" key="4">
    <source>
        <dbReference type="Proteomes" id="UP000613208"/>
    </source>
</evidence>
<comment type="caution">
    <text evidence="3">The sequence shown here is derived from an EMBL/GenBank/DDBJ whole genome shotgun (WGS) entry which is preliminary data.</text>
</comment>
<keyword evidence="1" id="KW-1133">Transmembrane helix</keyword>
<feature type="transmembrane region" description="Helical" evidence="1">
    <location>
        <begin position="67"/>
        <end position="89"/>
    </location>
</feature>
<gene>
    <name evidence="3" type="ORF">ANBU17_06590</name>
</gene>
<dbReference type="PANTHER" id="PTHR36834:SF1">
    <property type="entry name" value="INTEGRAL MEMBRANE PROTEIN"/>
    <property type="match status" value="1"/>
</dbReference>
<accession>A0A916Q4P6</accession>
<proteinExistence type="predicted"/>
<dbReference type="InterPro" id="IPR006976">
    <property type="entry name" value="VanZ-like"/>
</dbReference>
<feature type="transmembrane region" description="Helical" evidence="1">
    <location>
        <begin position="12"/>
        <end position="30"/>
    </location>
</feature>
<keyword evidence="4" id="KW-1185">Reference proteome</keyword>
<evidence type="ECO:0000256" key="1">
    <source>
        <dbReference type="SAM" id="Phobius"/>
    </source>
</evidence>
<dbReference type="PANTHER" id="PTHR36834">
    <property type="entry name" value="MEMBRANE PROTEIN-RELATED"/>
    <property type="match status" value="1"/>
</dbReference>